<evidence type="ECO:0000256" key="1">
    <source>
        <dbReference type="SAM" id="MobiDB-lite"/>
    </source>
</evidence>
<comment type="caution">
    <text evidence="2">The sequence shown here is derived from an EMBL/GenBank/DDBJ whole genome shotgun (WGS) entry which is preliminary data.</text>
</comment>
<reference evidence="2" key="1">
    <citation type="submission" date="2021-06" db="EMBL/GenBank/DDBJ databases">
        <title>Comparative genomics, transcriptomics and evolutionary studies reveal genomic signatures of adaptation to plant cell wall in hemibiotrophic fungi.</title>
        <authorList>
            <consortium name="DOE Joint Genome Institute"/>
            <person name="Baroncelli R."/>
            <person name="Diaz J.F."/>
            <person name="Benocci T."/>
            <person name="Peng M."/>
            <person name="Battaglia E."/>
            <person name="Haridas S."/>
            <person name="Andreopoulos W."/>
            <person name="Labutti K."/>
            <person name="Pangilinan J."/>
            <person name="Floch G.L."/>
            <person name="Makela M.R."/>
            <person name="Henrissat B."/>
            <person name="Grigoriev I.V."/>
            <person name="Crouch J.A."/>
            <person name="De Vries R.P."/>
            <person name="Sukno S.A."/>
            <person name="Thon M.R."/>
        </authorList>
    </citation>
    <scope>NUCLEOTIDE SEQUENCE</scope>
    <source>
        <strain evidence="2">CBS 193.32</strain>
    </source>
</reference>
<evidence type="ECO:0000313" key="3">
    <source>
        <dbReference type="Proteomes" id="UP001224890"/>
    </source>
</evidence>
<gene>
    <name evidence="2" type="ORF">BDP55DRAFT_635324</name>
</gene>
<dbReference type="AlphaFoldDB" id="A0AAJ0ADZ0"/>
<accession>A0AAJ0ADZ0</accession>
<dbReference type="RefSeq" id="XP_060426123.1">
    <property type="nucleotide sequence ID" value="XM_060572760.1"/>
</dbReference>
<sequence>MHQMHFMNHTNSRDEEKIPQKTSDLANLVDISAGSQRKELPGTSGPCPSSHGAIQDDPPKDNEDDDCGSVCTEITRRRNMSRSSVRGQRASRIRQASHVQNPSVLSRAVKANGFFSFVFRAGASSATQIVVRSGQAYVADSHLAVLPQFTK</sequence>
<protein>
    <submittedName>
        <fullName evidence="2">Uncharacterized protein</fullName>
    </submittedName>
</protein>
<evidence type="ECO:0000313" key="2">
    <source>
        <dbReference type="EMBL" id="KAK1672120.1"/>
    </source>
</evidence>
<organism evidence="2 3">
    <name type="scientific">Colletotrichum godetiae</name>
    <dbReference type="NCBI Taxonomy" id="1209918"/>
    <lineage>
        <taxon>Eukaryota</taxon>
        <taxon>Fungi</taxon>
        <taxon>Dikarya</taxon>
        <taxon>Ascomycota</taxon>
        <taxon>Pezizomycotina</taxon>
        <taxon>Sordariomycetes</taxon>
        <taxon>Hypocreomycetidae</taxon>
        <taxon>Glomerellales</taxon>
        <taxon>Glomerellaceae</taxon>
        <taxon>Colletotrichum</taxon>
        <taxon>Colletotrichum acutatum species complex</taxon>
    </lineage>
</organism>
<feature type="region of interest" description="Disordered" evidence="1">
    <location>
        <begin position="26"/>
        <end position="100"/>
    </location>
</feature>
<keyword evidence="3" id="KW-1185">Reference proteome</keyword>
<name>A0AAJ0ADZ0_9PEZI</name>
<dbReference type="GeneID" id="85457286"/>
<dbReference type="EMBL" id="JAHMHR010000041">
    <property type="protein sequence ID" value="KAK1672120.1"/>
    <property type="molecule type" value="Genomic_DNA"/>
</dbReference>
<proteinExistence type="predicted"/>
<dbReference type="Proteomes" id="UP001224890">
    <property type="component" value="Unassembled WGS sequence"/>
</dbReference>